<evidence type="ECO:0000313" key="2">
    <source>
        <dbReference type="EMBL" id="OHE96796.1"/>
    </source>
</evidence>
<evidence type="ECO:0000256" key="1">
    <source>
        <dbReference type="SAM" id="MobiDB-lite"/>
    </source>
</evidence>
<dbReference type="AlphaFoldDB" id="A0A1G4B644"/>
<dbReference type="RefSeq" id="XP_022473952.1">
    <property type="nucleotide sequence ID" value="XM_022619577.1"/>
</dbReference>
<keyword evidence="3" id="KW-1185">Reference proteome</keyword>
<gene>
    <name evidence="2" type="ORF">CORC01_07942</name>
</gene>
<feature type="region of interest" description="Disordered" evidence="1">
    <location>
        <begin position="1"/>
        <end position="44"/>
    </location>
</feature>
<evidence type="ECO:0000313" key="3">
    <source>
        <dbReference type="Proteomes" id="UP000176998"/>
    </source>
</evidence>
<organism evidence="2 3">
    <name type="scientific">Colletotrichum orchidophilum</name>
    <dbReference type="NCBI Taxonomy" id="1209926"/>
    <lineage>
        <taxon>Eukaryota</taxon>
        <taxon>Fungi</taxon>
        <taxon>Dikarya</taxon>
        <taxon>Ascomycota</taxon>
        <taxon>Pezizomycotina</taxon>
        <taxon>Sordariomycetes</taxon>
        <taxon>Hypocreomycetidae</taxon>
        <taxon>Glomerellales</taxon>
        <taxon>Glomerellaceae</taxon>
        <taxon>Colletotrichum</taxon>
    </lineage>
</organism>
<dbReference type="Proteomes" id="UP000176998">
    <property type="component" value="Unassembled WGS sequence"/>
</dbReference>
<comment type="caution">
    <text evidence="2">The sequence shown here is derived from an EMBL/GenBank/DDBJ whole genome shotgun (WGS) entry which is preliminary data.</text>
</comment>
<sequence>MIIPKPSEKPQSPPHSSLKSSRRRPRSPAPHSTVPRSPPPAPSARAVLWSNALPLCPLQSLAAAPAFSQLHPSTSSVEKLTSVIRLSAERCTQ</sequence>
<dbReference type="EMBL" id="MJBS01000065">
    <property type="protein sequence ID" value="OHE96796.1"/>
    <property type="molecule type" value="Genomic_DNA"/>
</dbReference>
<name>A0A1G4B644_9PEZI</name>
<protein>
    <submittedName>
        <fullName evidence="2">Uncharacterized protein</fullName>
    </submittedName>
</protein>
<reference evidence="2 3" key="1">
    <citation type="submission" date="2016-09" db="EMBL/GenBank/DDBJ databases">
        <authorList>
            <person name="Capua I."/>
            <person name="De Benedictis P."/>
            <person name="Joannis T."/>
            <person name="Lombin L.H."/>
            <person name="Cattoli G."/>
        </authorList>
    </citation>
    <scope>NUCLEOTIDE SEQUENCE [LARGE SCALE GENOMIC DNA]</scope>
    <source>
        <strain evidence="2 3">IMI 309357</strain>
    </source>
</reference>
<dbReference type="GeneID" id="34561087"/>
<proteinExistence type="predicted"/>
<accession>A0A1G4B644</accession>